<dbReference type="EMBL" id="JARKIB010000296">
    <property type="protein sequence ID" value="KAJ7716130.1"/>
    <property type="molecule type" value="Genomic_DNA"/>
</dbReference>
<name>A0AAD7HAP8_9AGAR</name>
<accession>A0AAD7HAP8</accession>
<feature type="chain" id="PRO_5042244619" description="TNT domain-containing protein" evidence="1">
    <location>
        <begin position="23"/>
        <end position="205"/>
    </location>
</feature>
<dbReference type="InterPro" id="IPR025331">
    <property type="entry name" value="TNT"/>
</dbReference>
<dbReference type="InterPro" id="IPR053024">
    <property type="entry name" value="Fungal_surface_NADase"/>
</dbReference>
<feature type="signal peptide" evidence="1">
    <location>
        <begin position="1"/>
        <end position="22"/>
    </location>
</feature>
<feature type="domain" description="TNT" evidence="2">
    <location>
        <begin position="108"/>
        <end position="203"/>
    </location>
</feature>
<sequence length="205" mass="22696">MQLSVLPLLLVAVGLLLRVSAAQRCDCNGIEFSSKEYFCGEHRLGPKKLPTSHHLVPLLHGYQRLGGLCPAEFLQTWYNDSIYSYIDPPADGWQLSTAQKPIADDQVLYPGMLVDFFGQSEEQVALFPAGTPFAMRALPPYLLNTPTYGDIAPFNYHVYEVAYPFVVTAGPTAAFYGQPGQGTTYRTRITVAMLIRGGFLTRVKD</sequence>
<dbReference type="Proteomes" id="UP001215598">
    <property type="component" value="Unassembled WGS sequence"/>
</dbReference>
<evidence type="ECO:0000313" key="4">
    <source>
        <dbReference type="Proteomes" id="UP001215598"/>
    </source>
</evidence>
<dbReference type="GO" id="GO:0050135">
    <property type="term" value="F:NADP+ nucleosidase activity"/>
    <property type="evidence" value="ECO:0007669"/>
    <property type="project" value="InterPro"/>
</dbReference>
<evidence type="ECO:0000259" key="2">
    <source>
        <dbReference type="Pfam" id="PF14021"/>
    </source>
</evidence>
<dbReference type="AlphaFoldDB" id="A0AAD7HAP8"/>
<dbReference type="PANTHER" id="PTHR42059:SF1">
    <property type="entry name" value="TNT DOMAIN-CONTAINING PROTEIN"/>
    <property type="match status" value="1"/>
</dbReference>
<keyword evidence="1" id="KW-0732">Signal</keyword>
<keyword evidence="4" id="KW-1185">Reference proteome</keyword>
<reference evidence="3" key="1">
    <citation type="submission" date="2023-03" db="EMBL/GenBank/DDBJ databases">
        <title>Massive genome expansion in bonnet fungi (Mycena s.s.) driven by repeated elements and novel gene families across ecological guilds.</title>
        <authorList>
            <consortium name="Lawrence Berkeley National Laboratory"/>
            <person name="Harder C.B."/>
            <person name="Miyauchi S."/>
            <person name="Viragh M."/>
            <person name="Kuo A."/>
            <person name="Thoen E."/>
            <person name="Andreopoulos B."/>
            <person name="Lu D."/>
            <person name="Skrede I."/>
            <person name="Drula E."/>
            <person name="Henrissat B."/>
            <person name="Morin E."/>
            <person name="Kohler A."/>
            <person name="Barry K."/>
            <person name="LaButti K."/>
            <person name="Morin E."/>
            <person name="Salamov A."/>
            <person name="Lipzen A."/>
            <person name="Mereny Z."/>
            <person name="Hegedus B."/>
            <person name="Baldrian P."/>
            <person name="Stursova M."/>
            <person name="Weitz H."/>
            <person name="Taylor A."/>
            <person name="Grigoriev I.V."/>
            <person name="Nagy L.G."/>
            <person name="Martin F."/>
            <person name="Kauserud H."/>
        </authorList>
    </citation>
    <scope>NUCLEOTIDE SEQUENCE</scope>
    <source>
        <strain evidence="3">CBHHK182m</strain>
    </source>
</reference>
<protein>
    <recommendedName>
        <fullName evidence="2">TNT domain-containing protein</fullName>
    </recommendedName>
</protein>
<organism evidence="3 4">
    <name type="scientific">Mycena metata</name>
    <dbReference type="NCBI Taxonomy" id="1033252"/>
    <lineage>
        <taxon>Eukaryota</taxon>
        <taxon>Fungi</taxon>
        <taxon>Dikarya</taxon>
        <taxon>Basidiomycota</taxon>
        <taxon>Agaricomycotina</taxon>
        <taxon>Agaricomycetes</taxon>
        <taxon>Agaricomycetidae</taxon>
        <taxon>Agaricales</taxon>
        <taxon>Marasmiineae</taxon>
        <taxon>Mycenaceae</taxon>
        <taxon>Mycena</taxon>
    </lineage>
</organism>
<gene>
    <name evidence="3" type="ORF">B0H16DRAFT_1434626</name>
</gene>
<dbReference type="PANTHER" id="PTHR42059">
    <property type="entry name" value="TNT DOMAIN-CONTAINING PROTEIN"/>
    <property type="match status" value="1"/>
</dbReference>
<dbReference type="Pfam" id="PF14021">
    <property type="entry name" value="TNT"/>
    <property type="match status" value="1"/>
</dbReference>
<evidence type="ECO:0000256" key="1">
    <source>
        <dbReference type="SAM" id="SignalP"/>
    </source>
</evidence>
<proteinExistence type="predicted"/>
<evidence type="ECO:0000313" key="3">
    <source>
        <dbReference type="EMBL" id="KAJ7716130.1"/>
    </source>
</evidence>
<comment type="caution">
    <text evidence="3">The sequence shown here is derived from an EMBL/GenBank/DDBJ whole genome shotgun (WGS) entry which is preliminary data.</text>
</comment>